<dbReference type="PANTHER" id="PTHR33116:SF86">
    <property type="entry name" value="REVERSE TRANSCRIPTASE DOMAIN-CONTAINING PROTEIN"/>
    <property type="match status" value="1"/>
</dbReference>
<evidence type="ECO:0000313" key="1">
    <source>
        <dbReference type="EMBL" id="PKI11235.1"/>
    </source>
</evidence>
<evidence type="ECO:0000313" key="2">
    <source>
        <dbReference type="Proteomes" id="UP000233551"/>
    </source>
</evidence>
<dbReference type="AlphaFoldDB" id="A0A2I0HE07"/>
<organism evidence="1 2">
    <name type="scientific">Punica granatum</name>
    <name type="common">Pomegranate</name>
    <dbReference type="NCBI Taxonomy" id="22663"/>
    <lineage>
        <taxon>Eukaryota</taxon>
        <taxon>Viridiplantae</taxon>
        <taxon>Streptophyta</taxon>
        <taxon>Embryophyta</taxon>
        <taxon>Tracheophyta</taxon>
        <taxon>Spermatophyta</taxon>
        <taxon>Magnoliopsida</taxon>
        <taxon>eudicotyledons</taxon>
        <taxon>Gunneridae</taxon>
        <taxon>Pentapetalae</taxon>
        <taxon>rosids</taxon>
        <taxon>malvids</taxon>
        <taxon>Myrtales</taxon>
        <taxon>Lythraceae</taxon>
        <taxon>Punica</taxon>
    </lineage>
</organism>
<keyword evidence="2" id="KW-1185">Reference proteome</keyword>
<gene>
    <name evidence="1" type="ORF">CRG98_049559</name>
</gene>
<sequence length="140" mass="15865">MEILSRLLYRAEANGDIEGIKISRGGPQITHLLFADDLLLLTQSTTANITAIKSIMDKFCNWSGQEINCAKSGLFFSKNATSDSKRNAKAILGIRKLKEDARYLGNPLFIKRKWKESFQFLIEKIRNKLAAWKTKALSWA</sequence>
<dbReference type="EMBL" id="PGOL01040975">
    <property type="protein sequence ID" value="PKI11235.1"/>
    <property type="molecule type" value="Genomic_DNA"/>
</dbReference>
<dbReference type="PANTHER" id="PTHR33116">
    <property type="entry name" value="REVERSE TRANSCRIPTASE ZINC-BINDING DOMAIN-CONTAINING PROTEIN-RELATED-RELATED"/>
    <property type="match status" value="1"/>
</dbReference>
<protein>
    <submittedName>
        <fullName evidence="1">Uncharacterized protein</fullName>
    </submittedName>
</protein>
<proteinExistence type="predicted"/>
<feature type="non-terminal residue" evidence="1">
    <location>
        <position position="140"/>
    </location>
</feature>
<dbReference type="Proteomes" id="UP000233551">
    <property type="component" value="Unassembled WGS sequence"/>
</dbReference>
<accession>A0A2I0HE07</accession>
<name>A0A2I0HE07_PUNGR</name>
<comment type="caution">
    <text evidence="1">The sequence shown here is derived from an EMBL/GenBank/DDBJ whole genome shotgun (WGS) entry which is preliminary data.</text>
</comment>
<dbReference type="STRING" id="22663.A0A2I0HE07"/>
<reference evidence="1 2" key="1">
    <citation type="submission" date="2017-11" db="EMBL/GenBank/DDBJ databases">
        <title>De-novo sequencing of pomegranate (Punica granatum L.) genome.</title>
        <authorList>
            <person name="Akparov Z."/>
            <person name="Amiraslanov A."/>
            <person name="Hajiyeva S."/>
            <person name="Abbasov M."/>
            <person name="Kaur K."/>
            <person name="Hamwieh A."/>
            <person name="Solovyev V."/>
            <person name="Salamov A."/>
            <person name="Braich B."/>
            <person name="Kosarev P."/>
            <person name="Mahmoud A."/>
            <person name="Hajiyev E."/>
            <person name="Babayeva S."/>
            <person name="Izzatullayeva V."/>
            <person name="Mammadov A."/>
            <person name="Mammadov A."/>
            <person name="Sharifova S."/>
            <person name="Ojaghi J."/>
            <person name="Eynullazada K."/>
            <person name="Bayramov B."/>
            <person name="Abdulazimova A."/>
            <person name="Shahmuradov I."/>
        </authorList>
    </citation>
    <scope>NUCLEOTIDE SEQUENCE [LARGE SCALE GENOMIC DNA]</scope>
    <source>
        <strain evidence="2">cv. AG2017</strain>
        <tissue evidence="1">Leaf</tissue>
    </source>
</reference>